<dbReference type="STRING" id="77020.A0A0M8MTC9"/>
<evidence type="ECO:0000256" key="1">
    <source>
        <dbReference type="SAM" id="MobiDB-lite"/>
    </source>
</evidence>
<feature type="compositionally biased region" description="Polar residues" evidence="1">
    <location>
        <begin position="279"/>
        <end position="289"/>
    </location>
</feature>
<comment type="caution">
    <text evidence="2">The sequence shown here is derived from an EMBL/GenBank/DDBJ whole genome shotgun (WGS) entry which is preliminary data.</text>
</comment>
<dbReference type="VEuPathDB" id="FungiDB:Malapachy_3806"/>
<dbReference type="AlphaFoldDB" id="A0A0M8MTC9"/>
<gene>
    <name evidence="2" type="ORF">Malapachy_3806</name>
</gene>
<dbReference type="OrthoDB" id="3354040at2759"/>
<evidence type="ECO:0000313" key="3">
    <source>
        <dbReference type="Proteomes" id="UP000037751"/>
    </source>
</evidence>
<feature type="region of interest" description="Disordered" evidence="1">
    <location>
        <begin position="392"/>
        <end position="506"/>
    </location>
</feature>
<feature type="compositionally biased region" description="Low complexity" evidence="1">
    <location>
        <begin position="243"/>
        <end position="278"/>
    </location>
</feature>
<dbReference type="RefSeq" id="XP_017991586.1">
    <property type="nucleotide sequence ID" value="XM_018138265.1"/>
</dbReference>
<feature type="region of interest" description="Disordered" evidence="1">
    <location>
        <begin position="306"/>
        <end position="364"/>
    </location>
</feature>
<organism evidence="2 3">
    <name type="scientific">Malassezia pachydermatis</name>
    <dbReference type="NCBI Taxonomy" id="77020"/>
    <lineage>
        <taxon>Eukaryota</taxon>
        <taxon>Fungi</taxon>
        <taxon>Dikarya</taxon>
        <taxon>Basidiomycota</taxon>
        <taxon>Ustilaginomycotina</taxon>
        <taxon>Malasseziomycetes</taxon>
        <taxon>Malasseziales</taxon>
        <taxon>Malasseziaceae</taxon>
        <taxon>Malassezia</taxon>
    </lineage>
</organism>
<feature type="compositionally biased region" description="Polar residues" evidence="1">
    <location>
        <begin position="497"/>
        <end position="506"/>
    </location>
</feature>
<feature type="compositionally biased region" description="Low complexity" evidence="1">
    <location>
        <begin position="468"/>
        <end position="477"/>
    </location>
</feature>
<protein>
    <submittedName>
        <fullName evidence="2">Uncharacterized protein</fullName>
    </submittedName>
</protein>
<dbReference type="EMBL" id="LGAV01000004">
    <property type="protein sequence ID" value="KOS13954.1"/>
    <property type="molecule type" value="Genomic_DNA"/>
</dbReference>
<feature type="region of interest" description="Disordered" evidence="1">
    <location>
        <begin position="238"/>
        <end position="293"/>
    </location>
</feature>
<keyword evidence="3" id="KW-1185">Reference proteome</keyword>
<dbReference type="GeneID" id="28730141"/>
<proteinExistence type="predicted"/>
<sequence length="506" mass="52904">MTTASSVPPPTVRHESNATVTMGYSAVSFVPTEHVQTAVSDYGDHIVIDTIIPPSRYLPPTLSVAKLAGQIQEDLVHELERLGLGMGSRIASVAHPRSKEAEAEQFIRGPGGQLLDPALLPQNSEHFARARLGVRSLRGEPLLTYFPTPKGAEPTKVNGSVTTCPCVCCRSGCTGADPATGRLPLLPEMMAKDQYGNVLVDVPGGSAFTESTPTATAVPPAATAAAGSKAATLGKPFDEAKRSQVQPTSSVTPVPVAVPTPADQAATPAAAAVSSRTPQAPQTMPSSRPANHLHTAKSMGDLLMASSSEVPPLPKDAAPSVPNKTSRLTVRASPLMASSKSTGNTSVSTRHTELPSTKQPTTRAEKGMSVFAPLQVSNEFEEALTLHDLSSLSLSPDMGRRTPPLSSPSSIGSTPRIPDARRADGSPPESLLPDPSVTPIAARYSRSASNLRQKAREQELPPLPPLPKDLSSPTLSSVQDTMPVSRVRIVPNPSPLMPSNSFGFAG</sequence>
<feature type="compositionally biased region" description="Polar residues" evidence="1">
    <location>
        <begin position="336"/>
        <end position="362"/>
    </location>
</feature>
<evidence type="ECO:0000313" key="2">
    <source>
        <dbReference type="EMBL" id="KOS13954.1"/>
    </source>
</evidence>
<accession>A0A0M8MTC9</accession>
<name>A0A0M8MTC9_9BASI</name>
<dbReference type="Proteomes" id="UP000037751">
    <property type="component" value="Unassembled WGS sequence"/>
</dbReference>
<reference evidence="2 3" key="1">
    <citation type="submission" date="2015-07" db="EMBL/GenBank/DDBJ databases">
        <title>Draft Genome Sequence of Malassezia furfur CBS1878 and Malassezia pachydermatis CBS1879.</title>
        <authorList>
            <person name="Triana S."/>
            <person name="Ohm R."/>
            <person name="Gonzalez A."/>
            <person name="DeCock H."/>
            <person name="Restrepo S."/>
            <person name="Celis A."/>
        </authorList>
    </citation>
    <scope>NUCLEOTIDE SEQUENCE [LARGE SCALE GENOMIC DNA]</scope>
    <source>
        <strain evidence="2 3">CBS 1879</strain>
    </source>
</reference>